<proteinExistence type="predicted"/>
<evidence type="ECO:0000313" key="1">
    <source>
        <dbReference type="EMBL" id="GBM35791.1"/>
    </source>
</evidence>
<gene>
    <name evidence="1" type="ORF">AVEN_108981_1</name>
</gene>
<dbReference type="Proteomes" id="UP000499080">
    <property type="component" value="Unassembled WGS sequence"/>
</dbReference>
<keyword evidence="2" id="KW-1185">Reference proteome</keyword>
<dbReference type="OrthoDB" id="6765064at2759"/>
<reference evidence="1 2" key="1">
    <citation type="journal article" date="2019" name="Sci. Rep.">
        <title>Orb-weaving spider Araneus ventricosus genome elucidates the spidroin gene catalogue.</title>
        <authorList>
            <person name="Kono N."/>
            <person name="Nakamura H."/>
            <person name="Ohtoshi R."/>
            <person name="Moran D.A.P."/>
            <person name="Shinohara A."/>
            <person name="Yoshida Y."/>
            <person name="Fujiwara M."/>
            <person name="Mori M."/>
            <person name="Tomita M."/>
            <person name="Arakawa K."/>
        </authorList>
    </citation>
    <scope>NUCLEOTIDE SEQUENCE [LARGE SCALE GENOMIC DNA]</scope>
</reference>
<sequence length="183" mass="21704">MLRLTESFLQTQQRLQHQRIIQANIRVSEEPVQTQQRLQQKRIRQEYLRVSEESIQIQQQQRIRKEILRTSDYREQRLRVGRPQQIKNETLILLEDKCLSICGEKLLQLGLPVPTIQAHHTLDRDLLREANHDITISQHMVEGNKPRLTEDQRTDYETVMNLIAEGNGGILFLEPLVELERHF</sequence>
<evidence type="ECO:0000313" key="2">
    <source>
        <dbReference type="Proteomes" id="UP000499080"/>
    </source>
</evidence>
<accession>A0A4Y2F3V3</accession>
<dbReference type="AlphaFoldDB" id="A0A4Y2F3V3"/>
<protein>
    <submittedName>
        <fullName evidence="1">Uncharacterized protein</fullName>
    </submittedName>
</protein>
<dbReference type="EMBL" id="BGPR01000793">
    <property type="protein sequence ID" value="GBM35791.1"/>
    <property type="molecule type" value="Genomic_DNA"/>
</dbReference>
<comment type="caution">
    <text evidence="1">The sequence shown here is derived from an EMBL/GenBank/DDBJ whole genome shotgun (WGS) entry which is preliminary data.</text>
</comment>
<name>A0A4Y2F3V3_ARAVE</name>
<organism evidence="1 2">
    <name type="scientific">Araneus ventricosus</name>
    <name type="common">Orbweaver spider</name>
    <name type="synonym">Epeira ventricosa</name>
    <dbReference type="NCBI Taxonomy" id="182803"/>
    <lineage>
        <taxon>Eukaryota</taxon>
        <taxon>Metazoa</taxon>
        <taxon>Ecdysozoa</taxon>
        <taxon>Arthropoda</taxon>
        <taxon>Chelicerata</taxon>
        <taxon>Arachnida</taxon>
        <taxon>Araneae</taxon>
        <taxon>Araneomorphae</taxon>
        <taxon>Entelegynae</taxon>
        <taxon>Araneoidea</taxon>
        <taxon>Araneidae</taxon>
        <taxon>Araneus</taxon>
    </lineage>
</organism>